<dbReference type="GO" id="GO:0031037">
    <property type="term" value="P:myosin II filament disassembly"/>
    <property type="evidence" value="ECO:0007669"/>
    <property type="project" value="TreeGrafter"/>
</dbReference>
<dbReference type="Proteomes" id="UP000054279">
    <property type="component" value="Unassembled WGS sequence"/>
</dbReference>
<dbReference type="AlphaFoldDB" id="A0A0C9V2D2"/>
<keyword evidence="2" id="KW-0808">Transferase</keyword>
<protein>
    <recommendedName>
        <fullName evidence="7">Alpha-type protein kinase domain-containing protein</fullName>
    </recommendedName>
</protein>
<evidence type="ECO:0000256" key="4">
    <source>
        <dbReference type="ARBA" id="ARBA00022777"/>
    </source>
</evidence>
<evidence type="ECO:0000313" key="9">
    <source>
        <dbReference type="Proteomes" id="UP000054279"/>
    </source>
</evidence>
<dbReference type="GO" id="GO:0004674">
    <property type="term" value="F:protein serine/threonine kinase activity"/>
    <property type="evidence" value="ECO:0007669"/>
    <property type="project" value="UniProtKB-KW"/>
</dbReference>
<evidence type="ECO:0000256" key="2">
    <source>
        <dbReference type="ARBA" id="ARBA00022679"/>
    </source>
</evidence>
<proteinExistence type="predicted"/>
<dbReference type="InterPro" id="IPR051852">
    <property type="entry name" value="Alpha-type_PK"/>
</dbReference>
<dbReference type="PROSITE" id="PS51158">
    <property type="entry name" value="ALPHA_KINASE"/>
    <property type="match status" value="1"/>
</dbReference>
<dbReference type="EMBL" id="KN837238">
    <property type="protein sequence ID" value="KIJ31660.1"/>
    <property type="molecule type" value="Genomic_DNA"/>
</dbReference>
<feature type="domain" description="Alpha-type protein kinase" evidence="7">
    <location>
        <begin position="361"/>
        <end position="604"/>
    </location>
</feature>
<gene>
    <name evidence="8" type="ORF">M422DRAFT_266561</name>
</gene>
<feature type="region of interest" description="Disordered" evidence="6">
    <location>
        <begin position="211"/>
        <end position="266"/>
    </location>
</feature>
<dbReference type="InterPro" id="IPR011009">
    <property type="entry name" value="Kinase-like_dom_sf"/>
</dbReference>
<dbReference type="GO" id="GO:1903013">
    <property type="term" value="P:response to differentiation-inducing factor 1"/>
    <property type="evidence" value="ECO:0007669"/>
    <property type="project" value="TreeGrafter"/>
</dbReference>
<dbReference type="PANTHER" id="PTHR45992">
    <property type="entry name" value="EUKARYOTIC ELONGATION FACTOR 2 KINASE-RELATED"/>
    <property type="match status" value="1"/>
</dbReference>
<dbReference type="SMART" id="SM00811">
    <property type="entry name" value="Alpha_kinase"/>
    <property type="match status" value="1"/>
</dbReference>
<dbReference type="GO" id="GO:0005524">
    <property type="term" value="F:ATP binding"/>
    <property type="evidence" value="ECO:0007669"/>
    <property type="project" value="UniProtKB-KW"/>
</dbReference>
<keyword evidence="4" id="KW-0418">Kinase</keyword>
<dbReference type="SUPFAM" id="SSF56112">
    <property type="entry name" value="Protein kinase-like (PK-like)"/>
    <property type="match status" value="1"/>
</dbReference>
<sequence length="672" mass="74937">MPVCSGCNIFFPRLSSGTECSHCTKLRNASESESQVIMGKCICCGCGILYKNLTSSLCGSCLAAGLTIEDTLEEDVGHQYTEDVESVEQDLPKPTLVDATVHRLQNPQQNANLQKGSNYRSLKQAAHKNVAKKHLSQSESTDMSDISFLIYMLSCHKGRVQKLSMMAVRFSAPTNMKLEEAIKQMLLHAKEGFHTSPATGQLKCPSFNLEDSHAQTEDNDSEEECSGTQPSKHKKKTSMQSNKRRKSSPISDSDVPLSNVEEPESELEPIAVKRVTRSITAHQKSLIVPKPPKLTEEPKKITNTASKNCETAVTEPVTFLTPYHGHHMFDQSGYDTYNFRRTQCIVTPDGEILLAHSQAKEVLVIHKGWTDFHTKGLGPMGGYLGKGTRKWAFKGYTVEGPLALFHLGGLFYFSGVLDRFNRSVLEDELRSLVKAQYHLNIFHMRAKHYNVALPRLRYNAEGAFLGDVVFKDENPPVLSFSSPDTRTMLYDAFLAAPYLEIKPGDELRFTDKYGTPARDDKANEIDDMLAAFTHSSLVDSDHTVIITDIQGIYCKDGELILYDPQVHTILGNWDENDEGWKIINRFLQGHKCSEYCHKLKLVGASPESLEPRPLQHRKEALENPQITQKCPMLPPLHSIYTGLSPSACTLPPIMTTTRQANGPLCIGFSPTK</sequence>
<evidence type="ECO:0000256" key="5">
    <source>
        <dbReference type="ARBA" id="ARBA00022840"/>
    </source>
</evidence>
<name>A0A0C9V2D2_SPHS4</name>
<dbReference type="CDD" id="cd04515">
    <property type="entry name" value="Alpha_kinase"/>
    <property type="match status" value="1"/>
</dbReference>
<organism evidence="8 9">
    <name type="scientific">Sphaerobolus stellatus (strain SS14)</name>
    <dbReference type="NCBI Taxonomy" id="990650"/>
    <lineage>
        <taxon>Eukaryota</taxon>
        <taxon>Fungi</taxon>
        <taxon>Dikarya</taxon>
        <taxon>Basidiomycota</taxon>
        <taxon>Agaricomycotina</taxon>
        <taxon>Agaricomycetes</taxon>
        <taxon>Phallomycetidae</taxon>
        <taxon>Geastrales</taxon>
        <taxon>Sphaerobolaceae</taxon>
        <taxon>Sphaerobolus</taxon>
    </lineage>
</organism>
<evidence type="ECO:0000256" key="3">
    <source>
        <dbReference type="ARBA" id="ARBA00022741"/>
    </source>
</evidence>
<evidence type="ECO:0000256" key="1">
    <source>
        <dbReference type="ARBA" id="ARBA00022527"/>
    </source>
</evidence>
<dbReference type="Pfam" id="PF02816">
    <property type="entry name" value="Alpha_kinase"/>
    <property type="match status" value="1"/>
</dbReference>
<evidence type="ECO:0000256" key="6">
    <source>
        <dbReference type="SAM" id="MobiDB-lite"/>
    </source>
</evidence>
<dbReference type="OrthoDB" id="301415at2759"/>
<keyword evidence="1" id="KW-0723">Serine/threonine-protein kinase</keyword>
<accession>A0A0C9V2D2</accession>
<keyword evidence="5" id="KW-0067">ATP-binding</keyword>
<feature type="compositionally biased region" description="Basic residues" evidence="6">
    <location>
        <begin position="231"/>
        <end position="247"/>
    </location>
</feature>
<evidence type="ECO:0000259" key="7">
    <source>
        <dbReference type="PROSITE" id="PS51158"/>
    </source>
</evidence>
<dbReference type="InterPro" id="IPR004166">
    <property type="entry name" value="a-kinase_dom"/>
</dbReference>
<evidence type="ECO:0000313" key="8">
    <source>
        <dbReference type="EMBL" id="KIJ31660.1"/>
    </source>
</evidence>
<dbReference type="PANTHER" id="PTHR45992:SF2">
    <property type="entry name" value="EUKARYOTIC ELONGATION FACTOR 2 KINASE"/>
    <property type="match status" value="1"/>
</dbReference>
<keyword evidence="9" id="KW-1185">Reference proteome</keyword>
<reference evidence="8 9" key="1">
    <citation type="submission" date="2014-06" db="EMBL/GenBank/DDBJ databases">
        <title>Evolutionary Origins and Diversification of the Mycorrhizal Mutualists.</title>
        <authorList>
            <consortium name="DOE Joint Genome Institute"/>
            <consortium name="Mycorrhizal Genomics Consortium"/>
            <person name="Kohler A."/>
            <person name="Kuo A."/>
            <person name="Nagy L.G."/>
            <person name="Floudas D."/>
            <person name="Copeland A."/>
            <person name="Barry K.W."/>
            <person name="Cichocki N."/>
            <person name="Veneault-Fourrey C."/>
            <person name="LaButti K."/>
            <person name="Lindquist E.A."/>
            <person name="Lipzen A."/>
            <person name="Lundell T."/>
            <person name="Morin E."/>
            <person name="Murat C."/>
            <person name="Riley R."/>
            <person name="Ohm R."/>
            <person name="Sun H."/>
            <person name="Tunlid A."/>
            <person name="Henrissat B."/>
            <person name="Grigoriev I.V."/>
            <person name="Hibbett D.S."/>
            <person name="Martin F."/>
        </authorList>
    </citation>
    <scope>NUCLEOTIDE SEQUENCE [LARGE SCALE GENOMIC DNA]</scope>
    <source>
        <strain evidence="8 9">SS14</strain>
    </source>
</reference>
<dbReference type="HOGENOM" id="CLU_408901_0_0_1"/>
<dbReference type="Gene3D" id="3.20.200.10">
    <property type="entry name" value="MHCK/EF2 kinase"/>
    <property type="match status" value="1"/>
</dbReference>
<keyword evidence="3" id="KW-0547">Nucleotide-binding</keyword>